<evidence type="ECO:0000313" key="2">
    <source>
        <dbReference type="EMBL" id="WOK04509.1"/>
    </source>
</evidence>
<sequence length="280" mass="31559">MEATPRPACRAFFAALFLTVHACTPELEADQPPMPDDYKDVSLRSEAYMTAMPELVGQVVDAAVKWAVDGPKQEEPWLKGAMVAHDKKHQIISVDFGNGGAWAGDVWRSGLLLITYTDLRLVDEATYRISFVNFKIDHVLVEGDFSFTYRSKGALTERKYEVRWGQGRFTWPDGTYATRQLNQIRTIRLAHLPMHNEYSWEGVASGVNRHGYEYSSIVTEKLSFRRTCLVVGKVFPSYGKVESTMKGVSFIVDYGEGECDNDVRSTINGEISTMRVSSNF</sequence>
<dbReference type="RefSeq" id="WP_317487319.1">
    <property type="nucleotide sequence ID" value="NZ_CP136051.1"/>
</dbReference>
<evidence type="ECO:0000313" key="3">
    <source>
        <dbReference type="Proteomes" id="UP001302349"/>
    </source>
</evidence>
<keyword evidence="1" id="KW-0732">Signal</keyword>
<keyword evidence="3" id="KW-1185">Reference proteome</keyword>
<dbReference type="EMBL" id="CP136051">
    <property type="protein sequence ID" value="WOK04509.1"/>
    <property type="molecule type" value="Genomic_DNA"/>
</dbReference>
<evidence type="ECO:0008006" key="4">
    <source>
        <dbReference type="Google" id="ProtNLM"/>
    </source>
</evidence>
<feature type="chain" id="PRO_5047235337" description="Lipoprotein" evidence="1">
    <location>
        <begin position="23"/>
        <end position="280"/>
    </location>
</feature>
<gene>
    <name evidence="2" type="ORF">RT717_15620</name>
</gene>
<reference evidence="2 3" key="1">
    <citation type="journal article" date="2023" name="Microbiol. Resour. Announc.">
        <title>Complete Genome Sequence of Imperialibacter roseus strain P4T.</title>
        <authorList>
            <person name="Tizabi D.R."/>
            <person name="Bachvaroff T."/>
            <person name="Hill R.T."/>
        </authorList>
    </citation>
    <scope>NUCLEOTIDE SEQUENCE [LARGE SCALE GENOMIC DNA]</scope>
    <source>
        <strain evidence="2 3">P4T</strain>
    </source>
</reference>
<dbReference type="Proteomes" id="UP001302349">
    <property type="component" value="Chromosome"/>
</dbReference>
<feature type="signal peptide" evidence="1">
    <location>
        <begin position="1"/>
        <end position="22"/>
    </location>
</feature>
<organism evidence="2 3">
    <name type="scientific">Imperialibacter roseus</name>
    <dbReference type="NCBI Taxonomy" id="1324217"/>
    <lineage>
        <taxon>Bacteria</taxon>
        <taxon>Pseudomonadati</taxon>
        <taxon>Bacteroidota</taxon>
        <taxon>Cytophagia</taxon>
        <taxon>Cytophagales</taxon>
        <taxon>Flammeovirgaceae</taxon>
        <taxon>Imperialibacter</taxon>
    </lineage>
</organism>
<protein>
    <recommendedName>
        <fullName evidence="4">Lipoprotein</fullName>
    </recommendedName>
</protein>
<name>A0ABZ0IJ12_9BACT</name>
<proteinExistence type="predicted"/>
<accession>A0ABZ0IJ12</accession>
<evidence type="ECO:0000256" key="1">
    <source>
        <dbReference type="SAM" id="SignalP"/>
    </source>
</evidence>